<comment type="caution">
    <text evidence="1">The sequence shown here is derived from an EMBL/GenBank/DDBJ whole genome shotgun (WGS) entry which is preliminary data.</text>
</comment>
<proteinExistence type="predicted"/>
<name>A0A4Q6XQN0_9SPHI</name>
<dbReference type="OrthoDB" id="770446at2"/>
<gene>
    <name evidence="1" type="ORF">EWE74_16715</name>
</gene>
<sequence>MVTEARKLHLIEKVLKIKSESKLAAIENFVNQTIKKHRKSKLSIDDFVGILSKEEAHEMKKVIAESCETIDPDAWK</sequence>
<evidence type="ECO:0000313" key="2">
    <source>
        <dbReference type="Proteomes" id="UP000292855"/>
    </source>
</evidence>
<accession>A0A4Q6XQN0</accession>
<protein>
    <submittedName>
        <fullName evidence="1">Uncharacterized protein</fullName>
    </submittedName>
</protein>
<keyword evidence="2" id="KW-1185">Reference proteome</keyword>
<organism evidence="1 2">
    <name type="scientific">Sphingobacterium corticibacterium</name>
    <dbReference type="NCBI Taxonomy" id="2484746"/>
    <lineage>
        <taxon>Bacteria</taxon>
        <taxon>Pseudomonadati</taxon>
        <taxon>Bacteroidota</taxon>
        <taxon>Sphingobacteriia</taxon>
        <taxon>Sphingobacteriales</taxon>
        <taxon>Sphingobacteriaceae</taxon>
        <taxon>Sphingobacterium</taxon>
    </lineage>
</organism>
<dbReference type="AlphaFoldDB" id="A0A4Q6XQN0"/>
<dbReference type="EMBL" id="SGIT01000003">
    <property type="protein sequence ID" value="RZF58959.1"/>
    <property type="molecule type" value="Genomic_DNA"/>
</dbReference>
<dbReference type="RefSeq" id="WP_130142795.1">
    <property type="nucleotide sequence ID" value="NZ_SGIT01000003.1"/>
</dbReference>
<evidence type="ECO:0000313" key="1">
    <source>
        <dbReference type="EMBL" id="RZF58959.1"/>
    </source>
</evidence>
<dbReference type="Proteomes" id="UP000292855">
    <property type="component" value="Unassembled WGS sequence"/>
</dbReference>
<reference evidence="1 2" key="1">
    <citation type="submission" date="2019-02" db="EMBL/GenBank/DDBJ databases">
        <authorList>
            <person name="Li Y."/>
        </authorList>
    </citation>
    <scope>NUCLEOTIDE SEQUENCE [LARGE SCALE GENOMIC DNA]</scope>
    <source>
        <strain evidence="1 2">30C10-4-7</strain>
    </source>
</reference>